<dbReference type="EMBL" id="BJUS01000026">
    <property type="protein sequence ID" value="GEK73661.1"/>
    <property type="molecule type" value="Genomic_DNA"/>
</dbReference>
<accession>A0ABQ0U5D3</accession>
<dbReference type="SUPFAM" id="SSF52540">
    <property type="entry name" value="P-loop containing nucleoside triphosphate hydrolases"/>
    <property type="match status" value="1"/>
</dbReference>
<dbReference type="Gene3D" id="3.40.50.300">
    <property type="entry name" value="P-loop containing nucleotide triphosphate hydrolases"/>
    <property type="match status" value="1"/>
</dbReference>
<protein>
    <recommendedName>
        <fullName evidence="3">Sulfotransferase domain-containing protein</fullName>
    </recommendedName>
</protein>
<dbReference type="InterPro" id="IPR000863">
    <property type="entry name" value="Sulfotransferase_dom"/>
</dbReference>
<feature type="domain" description="Sulfotransferase" evidence="3">
    <location>
        <begin position="5"/>
        <end position="190"/>
    </location>
</feature>
<dbReference type="RefSeq" id="WP_146909321.1">
    <property type="nucleotide sequence ID" value="NZ_BJUS01000026.1"/>
</dbReference>
<keyword evidence="5" id="KW-1185">Reference proteome</keyword>
<evidence type="ECO:0000256" key="2">
    <source>
        <dbReference type="ARBA" id="ARBA00023180"/>
    </source>
</evidence>
<dbReference type="InterPro" id="IPR027417">
    <property type="entry name" value="P-loop_NTPase"/>
</dbReference>
<gene>
    <name evidence="4" type="ORF">HHA04nite_22050</name>
</gene>
<reference evidence="4 5" key="1">
    <citation type="submission" date="2019-07" db="EMBL/GenBank/DDBJ databases">
        <title>Whole genome shotgun sequence of Halomonas halophila NBRC 102604.</title>
        <authorList>
            <person name="Hosoyama A."/>
            <person name="Uohara A."/>
            <person name="Ohji S."/>
            <person name="Ichikawa N."/>
        </authorList>
    </citation>
    <scope>NUCLEOTIDE SEQUENCE [LARGE SCALE GENOMIC DNA]</scope>
    <source>
        <strain evidence="4 5">NBRC 102604</strain>
    </source>
</reference>
<keyword evidence="1" id="KW-0808">Transferase</keyword>
<proteinExistence type="predicted"/>
<sequence length="278" mass="32355">MMKVDVFHIGPQKTATTWAYHCLKEHPEVSVPNKDAIHYFDINFPKGEEWLKSKYPPVSQGIYVETTPSYIRSVPALKRIKEYNDNAKIVLCIRSPLERMVSHYWHEKKKGSINYNIEDVLDNYDLFSSWVETSMYGDKVEELYQMFGRERVFVQVYDDLKKDPYAFLRDLYEFIGVDDASFTPASLEKKINKATKKKGGARLLLIKLLKEAGVLDRVINLKNKVAISSGKSSYDTKELLSSLPETLRSQIYDITRRDVEKLSKLIERDMLKEWGYDS</sequence>
<evidence type="ECO:0000313" key="5">
    <source>
        <dbReference type="Proteomes" id="UP000321121"/>
    </source>
</evidence>
<evidence type="ECO:0000313" key="4">
    <source>
        <dbReference type="EMBL" id="GEK73661.1"/>
    </source>
</evidence>
<dbReference type="Proteomes" id="UP000321121">
    <property type="component" value="Unassembled WGS sequence"/>
</dbReference>
<evidence type="ECO:0000259" key="3">
    <source>
        <dbReference type="Pfam" id="PF00685"/>
    </source>
</evidence>
<dbReference type="Pfam" id="PF00685">
    <property type="entry name" value="Sulfotransfer_1"/>
    <property type="match status" value="1"/>
</dbReference>
<organism evidence="4 5">
    <name type="scientific">Halomonas halophila</name>
    <dbReference type="NCBI Taxonomy" id="29573"/>
    <lineage>
        <taxon>Bacteria</taxon>
        <taxon>Pseudomonadati</taxon>
        <taxon>Pseudomonadota</taxon>
        <taxon>Gammaproteobacteria</taxon>
        <taxon>Oceanospirillales</taxon>
        <taxon>Halomonadaceae</taxon>
        <taxon>Halomonas</taxon>
    </lineage>
</organism>
<name>A0ABQ0U5D3_9GAMM</name>
<evidence type="ECO:0000256" key="1">
    <source>
        <dbReference type="ARBA" id="ARBA00022679"/>
    </source>
</evidence>
<keyword evidence="2" id="KW-0325">Glycoprotein</keyword>
<dbReference type="InterPro" id="IPR037359">
    <property type="entry name" value="NST/OST"/>
</dbReference>
<dbReference type="PANTHER" id="PTHR10605">
    <property type="entry name" value="HEPARAN SULFATE SULFOTRANSFERASE"/>
    <property type="match status" value="1"/>
</dbReference>
<comment type="caution">
    <text evidence="4">The sequence shown here is derived from an EMBL/GenBank/DDBJ whole genome shotgun (WGS) entry which is preliminary data.</text>
</comment>
<dbReference type="PANTHER" id="PTHR10605:SF56">
    <property type="entry name" value="BIFUNCTIONAL HEPARAN SULFATE N-DEACETYLASE_N-SULFOTRANSFERASE"/>
    <property type="match status" value="1"/>
</dbReference>